<dbReference type="RefSeq" id="WP_110476479.1">
    <property type="nucleotide sequence ID" value="NZ_BMWQ01000010.1"/>
</dbReference>
<proteinExistence type="predicted"/>
<keyword evidence="2" id="KW-1185">Reference proteome</keyword>
<name>A0A2V4WU56_9FLAO</name>
<dbReference type="Proteomes" id="UP000248054">
    <property type="component" value="Unassembled WGS sequence"/>
</dbReference>
<comment type="caution">
    <text evidence="1">The sequence shown here is derived from an EMBL/GenBank/DDBJ whole genome shotgun (WGS) entry which is preliminary data.</text>
</comment>
<sequence>MGPLKYEKNKFIKQASMIEIGNVPETTNKFGSYKVIVDRQVVVEYYRGVINVNDLIQLKKNILKDPDYNKFWNTIVDFRDCKITIKPNDVTKMIEYMKADYQGEETRHIVLLANKPHEVAISTLYTVLLQESGLNFKSFIASEVDSIINRFCDGIFTEDEIVEIIYQLKTNSINRLLPDTKN</sequence>
<protein>
    <submittedName>
        <fullName evidence="1">Uncharacterized protein</fullName>
    </submittedName>
</protein>
<dbReference type="OrthoDB" id="1446017at2"/>
<organism evidence="1 2">
    <name type="scientific">Winogradskyella epiphytica</name>
    <dbReference type="NCBI Taxonomy" id="262005"/>
    <lineage>
        <taxon>Bacteria</taxon>
        <taxon>Pseudomonadati</taxon>
        <taxon>Bacteroidota</taxon>
        <taxon>Flavobacteriia</taxon>
        <taxon>Flavobacteriales</taxon>
        <taxon>Flavobacteriaceae</taxon>
        <taxon>Winogradskyella</taxon>
    </lineage>
</organism>
<evidence type="ECO:0000313" key="2">
    <source>
        <dbReference type="Proteomes" id="UP000248054"/>
    </source>
</evidence>
<evidence type="ECO:0000313" key="1">
    <source>
        <dbReference type="EMBL" id="PYE79663.1"/>
    </source>
</evidence>
<dbReference type="AlphaFoldDB" id="A0A2V4WU56"/>
<accession>A0A2V4WU56</accession>
<reference evidence="1 2" key="1">
    <citation type="submission" date="2018-06" db="EMBL/GenBank/DDBJ databases">
        <title>Genomic Encyclopedia of Type Strains, Phase III (KMG-III): the genomes of soil and plant-associated and newly described type strains.</title>
        <authorList>
            <person name="Whitman W."/>
        </authorList>
    </citation>
    <scope>NUCLEOTIDE SEQUENCE [LARGE SCALE GENOMIC DNA]</scope>
    <source>
        <strain evidence="1 2">CECT 7945</strain>
    </source>
</reference>
<gene>
    <name evidence="1" type="ORF">DFQ11_10950</name>
</gene>
<dbReference type="EMBL" id="QJTD01000009">
    <property type="protein sequence ID" value="PYE79663.1"/>
    <property type="molecule type" value="Genomic_DNA"/>
</dbReference>